<feature type="domain" description="KilA-N DNA-binding" evidence="1">
    <location>
        <begin position="12"/>
        <end position="94"/>
    </location>
</feature>
<accession>A0A6S6RTH8</accession>
<dbReference type="AlphaFoldDB" id="A0A6S6RTH8"/>
<gene>
    <name evidence="2" type="ORF">HELGO_WM79339</name>
</gene>
<keyword evidence="2" id="KW-0238">DNA-binding</keyword>
<organism evidence="2">
    <name type="scientific">uncultured Sulfurovum sp</name>
    <dbReference type="NCBI Taxonomy" id="269237"/>
    <lineage>
        <taxon>Bacteria</taxon>
        <taxon>Pseudomonadati</taxon>
        <taxon>Campylobacterota</taxon>
        <taxon>Epsilonproteobacteria</taxon>
        <taxon>Campylobacterales</taxon>
        <taxon>Sulfurovaceae</taxon>
        <taxon>Sulfurovum</taxon>
        <taxon>environmental samples</taxon>
    </lineage>
</organism>
<feature type="non-terminal residue" evidence="2">
    <location>
        <position position="94"/>
    </location>
</feature>
<dbReference type="EMBL" id="CACVAP010000025">
    <property type="protein sequence ID" value="CAA6799725.1"/>
    <property type="molecule type" value="Genomic_DNA"/>
</dbReference>
<reference evidence="2" key="1">
    <citation type="submission" date="2020-01" db="EMBL/GenBank/DDBJ databases">
        <authorList>
            <person name="Meier V. D."/>
            <person name="Meier V D."/>
        </authorList>
    </citation>
    <scope>NUCLEOTIDE SEQUENCE</scope>
    <source>
        <strain evidence="2">HLG_WM_MAG_06</strain>
    </source>
</reference>
<evidence type="ECO:0000313" key="2">
    <source>
        <dbReference type="EMBL" id="CAA6799725.1"/>
    </source>
</evidence>
<dbReference type="GO" id="GO:0003677">
    <property type="term" value="F:DNA binding"/>
    <property type="evidence" value="ECO:0007669"/>
    <property type="project" value="UniProtKB-KW"/>
</dbReference>
<evidence type="ECO:0000259" key="1">
    <source>
        <dbReference type="Pfam" id="PF10543"/>
    </source>
</evidence>
<sequence>MNELILQNEIKSKIYTIRNKEVMLDEDLAELYEVSVKRLNEQVKRNIERFPHDFMFQLTEEEYENLKSQIATSSSEHGGRRYLPYVFTEQGLYM</sequence>
<dbReference type="Pfam" id="PF10543">
    <property type="entry name" value="ORF6N"/>
    <property type="match status" value="1"/>
</dbReference>
<protein>
    <submittedName>
        <fullName evidence="2">DNA-binding protein</fullName>
    </submittedName>
</protein>
<proteinExistence type="predicted"/>
<dbReference type="InterPro" id="IPR018873">
    <property type="entry name" value="KilA-N_DNA-bd_domain"/>
</dbReference>
<name>A0A6S6RTH8_9BACT</name>